<evidence type="ECO:0000256" key="1">
    <source>
        <dbReference type="ARBA" id="ARBA00005928"/>
    </source>
</evidence>
<reference evidence="7" key="1">
    <citation type="submission" date="2022-03" db="EMBL/GenBank/DDBJ databases">
        <authorList>
            <person name="Martin H S."/>
        </authorList>
    </citation>
    <scope>NUCLEOTIDE SEQUENCE</scope>
</reference>
<keyword evidence="4" id="KW-1133">Transmembrane helix</keyword>
<evidence type="ECO:0000256" key="4">
    <source>
        <dbReference type="RuleBase" id="RU363097"/>
    </source>
</evidence>
<gene>
    <name evidence="7" type="ORF">IPOD504_LOCUS9422</name>
</gene>
<dbReference type="InterPro" id="IPR026055">
    <property type="entry name" value="FAR"/>
</dbReference>
<dbReference type="Proteomes" id="UP000837857">
    <property type="component" value="Chromosome 23"/>
</dbReference>
<keyword evidence="4" id="KW-0560">Oxidoreductase</keyword>
<dbReference type="Pfam" id="PF07993">
    <property type="entry name" value="NAD_binding_4"/>
    <property type="match status" value="2"/>
</dbReference>
<evidence type="ECO:0000259" key="5">
    <source>
        <dbReference type="Pfam" id="PF03015"/>
    </source>
</evidence>
<dbReference type="InterPro" id="IPR033640">
    <property type="entry name" value="FAR_C"/>
</dbReference>
<keyword evidence="8" id="KW-1185">Reference proteome</keyword>
<evidence type="ECO:0000256" key="2">
    <source>
        <dbReference type="ARBA" id="ARBA00022516"/>
    </source>
</evidence>
<keyword evidence="4" id="KW-0812">Transmembrane</keyword>
<comment type="function">
    <text evidence="4">Catalyzes the reduction of fatty acyl-CoA to fatty alcohols.</text>
</comment>
<keyword evidence="2 4" id="KW-0444">Lipid biosynthesis</keyword>
<dbReference type="CDD" id="cd09071">
    <property type="entry name" value="FAR_C"/>
    <property type="match status" value="2"/>
</dbReference>
<comment type="similarity">
    <text evidence="1 4">Belongs to the fatty acyl-CoA reductase family.</text>
</comment>
<feature type="domain" description="Thioester reductase (TE)" evidence="6">
    <location>
        <begin position="493"/>
        <end position="767"/>
    </location>
</feature>
<dbReference type="Gene3D" id="3.40.50.720">
    <property type="entry name" value="NAD(P)-binding Rossmann-like Domain"/>
    <property type="match status" value="2"/>
</dbReference>
<evidence type="ECO:0000313" key="8">
    <source>
        <dbReference type="Proteomes" id="UP000837857"/>
    </source>
</evidence>
<dbReference type="Pfam" id="PF03015">
    <property type="entry name" value="Sterile"/>
    <property type="match status" value="2"/>
</dbReference>
<dbReference type="CDD" id="cd05236">
    <property type="entry name" value="FAR-N_SDR_e"/>
    <property type="match status" value="2"/>
</dbReference>
<name>A0ABN8IF08_9NEOP</name>
<keyword evidence="4" id="KW-0472">Membrane</keyword>
<dbReference type="PANTHER" id="PTHR11011">
    <property type="entry name" value="MALE STERILITY PROTEIN 2-RELATED"/>
    <property type="match status" value="1"/>
</dbReference>
<feature type="domain" description="Fatty acyl-CoA reductase C-terminal" evidence="5">
    <location>
        <begin position="843"/>
        <end position="886"/>
    </location>
</feature>
<sequence>MGETPVQKFYEGSVVFVTGGTGFLGKLLIEKLLRTCGPSKIYVLMREKKDKGSKERLSRALKDPLFNELRKIRVNWEENIYAVQGDISEPKLGIDDYDWEAMRKEVNVIFHMAANVRFDVELKPALLSNTRGTREALQLATDCTQLRAFVYVSTAYSHATRDRIDGTVSERFYETPAPPDAIIKLAETLSIEKLNAMTPTLISGWPNTYTFSKAIAEEIVLRNHTNLPICVVRPAIVTCTYRDPVPGWVDISCAFGPSGLILGMGLGLMHVALTDLNVRIDLVPADIVNNTIITAAWETNCKAIVQKRHQSPMIYTVSSSRNGLQIKTVQQNLELLKKKIVFSKAIWYCFAIITKFKLLYKLITIFLHYIPAYIVDGVCLLLGKPRMLVKIYKKVDKLSYALSYFTTNQWTFEDQNTQNLFKNLSPVDKQIFDMDITAVDWEKKIRIWTLGIRKYLVKDSEKSSVKLIRVIIAANAMGETPVQKFYEGSVVFVTGGTGFLGKLLIEKLLRTCAPSKIYVLIREKKDKGPKERLNQALKDPLFDDLRKLRVNWKENIYPVQGDISEIKLGIDDYDWETLRQEVNVIFHMAANVRFDVELKAALLSNSRGTREALRLAADCTQLRAFVYVSTAYSHATRDRVNGTVSEIFYETPVPPDAIIKLAETLPVEKLNAITPTLINGWPNTYSFSKAIAEEIVRTNHMDLPICIVRPAIVTCTYREPVPGWVDLSCAFGPSGFLLGLGLGLMHASLVDLNVRIDFVPADIVNNTTIAAAWETNCKGMLRNRNQSPMIYTVTSSRNGLLLKTMLQNLEVLRKTIASSKAIWYCFGFPTKYKLFYKILTIFLHYIPAYIIDGVCLLLGKPRMLVKIYKKVDKLIYALGFFTTNSGPSKIKMRKTYSRTSHPLTNRFLIWT</sequence>
<protein>
    <recommendedName>
        <fullName evidence="4">Fatty acyl-CoA reductase</fullName>
        <ecNumber evidence="4">1.2.1.84</ecNumber>
    </recommendedName>
</protein>
<feature type="non-terminal residue" evidence="7">
    <location>
        <position position="1"/>
    </location>
</feature>
<dbReference type="SUPFAM" id="SSF51735">
    <property type="entry name" value="NAD(P)-binding Rossmann-fold domains"/>
    <property type="match status" value="2"/>
</dbReference>
<dbReference type="InterPro" id="IPR036291">
    <property type="entry name" value="NAD(P)-bd_dom_sf"/>
</dbReference>
<proteinExistence type="inferred from homology"/>
<evidence type="ECO:0000256" key="3">
    <source>
        <dbReference type="ARBA" id="ARBA00023098"/>
    </source>
</evidence>
<dbReference type="PANTHER" id="PTHR11011:SF60">
    <property type="entry name" value="FATTY ACYL-COA REDUCTASE-RELATED"/>
    <property type="match status" value="1"/>
</dbReference>
<organism evidence="7 8">
    <name type="scientific">Iphiclides podalirius</name>
    <name type="common">scarce swallowtail</name>
    <dbReference type="NCBI Taxonomy" id="110791"/>
    <lineage>
        <taxon>Eukaryota</taxon>
        <taxon>Metazoa</taxon>
        <taxon>Ecdysozoa</taxon>
        <taxon>Arthropoda</taxon>
        <taxon>Hexapoda</taxon>
        <taxon>Insecta</taxon>
        <taxon>Pterygota</taxon>
        <taxon>Neoptera</taxon>
        <taxon>Endopterygota</taxon>
        <taxon>Lepidoptera</taxon>
        <taxon>Glossata</taxon>
        <taxon>Ditrysia</taxon>
        <taxon>Papilionoidea</taxon>
        <taxon>Papilionidae</taxon>
        <taxon>Papilioninae</taxon>
        <taxon>Iphiclides</taxon>
    </lineage>
</organism>
<keyword evidence="3 4" id="KW-0443">Lipid metabolism</keyword>
<feature type="transmembrane region" description="Helical" evidence="4">
    <location>
        <begin position="834"/>
        <end position="859"/>
    </location>
</feature>
<accession>A0ABN8IF08</accession>
<feature type="domain" description="Fatty acyl-CoA reductase C-terminal" evidence="5">
    <location>
        <begin position="367"/>
        <end position="459"/>
    </location>
</feature>
<feature type="domain" description="Thioester reductase (TE)" evidence="6">
    <location>
        <begin position="17"/>
        <end position="292"/>
    </location>
</feature>
<dbReference type="InterPro" id="IPR013120">
    <property type="entry name" value="FAR_NAD-bd"/>
</dbReference>
<dbReference type="EMBL" id="OW152835">
    <property type="protein sequence ID" value="CAH2056158.1"/>
    <property type="molecule type" value="Genomic_DNA"/>
</dbReference>
<keyword evidence="4" id="KW-0521">NADP</keyword>
<comment type="catalytic activity">
    <reaction evidence="4">
        <text>a long-chain fatty acyl-CoA + 2 NADPH + 2 H(+) = a long-chain primary fatty alcohol + 2 NADP(+) + CoA</text>
        <dbReference type="Rhea" id="RHEA:52716"/>
        <dbReference type="ChEBI" id="CHEBI:15378"/>
        <dbReference type="ChEBI" id="CHEBI:57287"/>
        <dbReference type="ChEBI" id="CHEBI:57783"/>
        <dbReference type="ChEBI" id="CHEBI:58349"/>
        <dbReference type="ChEBI" id="CHEBI:77396"/>
        <dbReference type="ChEBI" id="CHEBI:83139"/>
        <dbReference type="EC" id="1.2.1.84"/>
    </reaction>
</comment>
<evidence type="ECO:0000313" key="7">
    <source>
        <dbReference type="EMBL" id="CAH2056158.1"/>
    </source>
</evidence>
<evidence type="ECO:0000259" key="6">
    <source>
        <dbReference type="Pfam" id="PF07993"/>
    </source>
</evidence>
<dbReference type="EC" id="1.2.1.84" evidence="4"/>